<evidence type="ECO:0000313" key="3">
    <source>
        <dbReference type="Proteomes" id="UP000186601"/>
    </source>
</evidence>
<keyword evidence="3" id="KW-1185">Reference proteome</keyword>
<dbReference type="OrthoDB" id="4791856at2759"/>
<proteinExistence type="predicted"/>
<keyword evidence="1" id="KW-0732">Signal</keyword>
<evidence type="ECO:0000256" key="1">
    <source>
        <dbReference type="SAM" id="SignalP"/>
    </source>
</evidence>
<name>A0A2R6P2J7_9APHY</name>
<dbReference type="EMBL" id="MLYV02000550">
    <property type="protein sequence ID" value="PSR83894.1"/>
    <property type="molecule type" value="Genomic_DNA"/>
</dbReference>
<feature type="chain" id="PRO_5015359145" evidence="1">
    <location>
        <begin position="23"/>
        <end position="114"/>
    </location>
</feature>
<reference evidence="2 3" key="1">
    <citation type="submission" date="2018-02" db="EMBL/GenBank/DDBJ databases">
        <title>Genome sequence of the basidiomycete white-rot fungus Phlebia centrifuga.</title>
        <authorList>
            <person name="Granchi Z."/>
            <person name="Peng M."/>
            <person name="de Vries R.P."/>
            <person name="Hilden K."/>
            <person name="Makela M.R."/>
            <person name="Grigoriev I."/>
            <person name="Riley R."/>
        </authorList>
    </citation>
    <scope>NUCLEOTIDE SEQUENCE [LARGE SCALE GENOMIC DNA]</scope>
    <source>
        <strain evidence="2 3">FBCC195</strain>
    </source>
</reference>
<comment type="caution">
    <text evidence="2">The sequence shown here is derived from an EMBL/GenBank/DDBJ whole genome shotgun (WGS) entry which is preliminary data.</text>
</comment>
<dbReference type="Proteomes" id="UP000186601">
    <property type="component" value="Unassembled WGS sequence"/>
</dbReference>
<gene>
    <name evidence="2" type="ORF">PHLCEN_2v5603</name>
</gene>
<protein>
    <submittedName>
        <fullName evidence="2">Uncharacterized protein</fullName>
    </submittedName>
</protein>
<evidence type="ECO:0000313" key="2">
    <source>
        <dbReference type="EMBL" id="PSR83894.1"/>
    </source>
</evidence>
<sequence length="114" mass="12060">MHFKPLLIATATILLAPVAVNSCLLYNAYGFTGSSFLNAQLIDNGNKVCSFNGYPGSDGAYRFTCIAANYAAIVYDGGGTVTYANPGGNFAFQASYSLDSTGEIFYWTAANYGC</sequence>
<dbReference type="AlphaFoldDB" id="A0A2R6P2J7"/>
<feature type="signal peptide" evidence="1">
    <location>
        <begin position="1"/>
        <end position="22"/>
    </location>
</feature>
<accession>A0A2R6P2J7</accession>
<organism evidence="2 3">
    <name type="scientific">Hermanssonia centrifuga</name>
    <dbReference type="NCBI Taxonomy" id="98765"/>
    <lineage>
        <taxon>Eukaryota</taxon>
        <taxon>Fungi</taxon>
        <taxon>Dikarya</taxon>
        <taxon>Basidiomycota</taxon>
        <taxon>Agaricomycotina</taxon>
        <taxon>Agaricomycetes</taxon>
        <taxon>Polyporales</taxon>
        <taxon>Meruliaceae</taxon>
        <taxon>Hermanssonia</taxon>
    </lineage>
</organism>